<dbReference type="InterPro" id="IPR008984">
    <property type="entry name" value="SMAD_FHA_dom_sf"/>
</dbReference>
<dbReference type="Gene3D" id="2.60.200.10">
    <property type="match status" value="1"/>
</dbReference>
<organism evidence="11 12">
    <name type="scientific">Drosophila kikkawai</name>
    <name type="common">Fruit fly</name>
    <dbReference type="NCBI Taxonomy" id="30033"/>
    <lineage>
        <taxon>Eukaryota</taxon>
        <taxon>Metazoa</taxon>
        <taxon>Ecdysozoa</taxon>
        <taxon>Arthropoda</taxon>
        <taxon>Hexapoda</taxon>
        <taxon>Insecta</taxon>
        <taxon>Pterygota</taxon>
        <taxon>Neoptera</taxon>
        <taxon>Endopterygota</taxon>
        <taxon>Diptera</taxon>
        <taxon>Brachycera</taxon>
        <taxon>Muscomorpha</taxon>
        <taxon>Ephydroidea</taxon>
        <taxon>Drosophilidae</taxon>
        <taxon>Drosophila</taxon>
        <taxon>Sophophora</taxon>
    </lineage>
</organism>
<gene>
    <name evidence="12" type="primary">Dad</name>
</gene>
<dbReference type="SMART" id="SM00524">
    <property type="entry name" value="DWB"/>
    <property type="match status" value="1"/>
</dbReference>
<dbReference type="InterPro" id="IPR003619">
    <property type="entry name" value="MAD_homology1_Dwarfin-type"/>
</dbReference>
<protein>
    <recommendedName>
        <fullName evidence="7">Mothers against decapentaplegic homolog</fullName>
        <shortName evidence="7">MAD homolog</shortName>
        <shortName evidence="7">Mothers against DPP homolog</shortName>
    </recommendedName>
    <alternativeName>
        <fullName evidence="7">SMAD family member</fullName>
    </alternativeName>
</protein>
<keyword evidence="2" id="KW-0479">Metal-binding</keyword>
<keyword evidence="11" id="KW-1185">Reference proteome</keyword>
<feature type="domain" description="MH1" evidence="9">
    <location>
        <begin position="218"/>
        <end position="358"/>
    </location>
</feature>
<dbReference type="GO" id="GO:0046872">
    <property type="term" value="F:metal ion binding"/>
    <property type="evidence" value="ECO:0007669"/>
    <property type="project" value="UniProtKB-KW"/>
</dbReference>
<keyword evidence="5 7" id="KW-0804">Transcription</keyword>
<dbReference type="InterPro" id="IPR017855">
    <property type="entry name" value="SMAD-like_dom_sf"/>
</dbReference>
<dbReference type="Pfam" id="PF03165">
    <property type="entry name" value="MH1"/>
    <property type="match status" value="1"/>
</dbReference>
<keyword evidence="6 7" id="KW-0539">Nucleus</keyword>
<feature type="compositionally biased region" description="Low complexity" evidence="8">
    <location>
        <begin position="202"/>
        <end position="212"/>
    </location>
</feature>
<evidence type="ECO:0000256" key="8">
    <source>
        <dbReference type="SAM" id="MobiDB-lite"/>
    </source>
</evidence>
<keyword evidence="7" id="KW-0963">Cytoplasm</keyword>
<dbReference type="SUPFAM" id="SSF49879">
    <property type="entry name" value="SMAD/FHA domain"/>
    <property type="match status" value="1"/>
</dbReference>
<sequence length="601" mass="67475">MIFPNEKKKDLWRYALKNNPGTREGVPPMPPFQLPRPPPPPHRPRPHHHHQQQQQALHPPSLGYSWDEDSLAMRQTPPPPYNSMPCAMDCSGSSCQSPVQNNNNNNSHPYRRLPNPRERELSSLSFGSACDRCCTAPGCSCANSCDDMLIEESDLEREREQNRYQEPLDAQQQQLQQPQVDRRLPSANTFATMFRKCCGSGTESTSGSSTSSIPATMQASPAHQTYQTPAQSQAQSLRRQREDFDALMKPLKRKQVAELLLAVKSRVDQPTKTQRDAVATSSATALTTPPTYLQCILIQDTTIADREPYVTASRLFFWPGLRSGEELKRLPACPSAQDCVYTCCNPLHWCRIVHLPEPQPPPYQRSKMQRLKDADPEEDLQNDAQSAALSTWSARSSSISASSIFKRTESPTPPLFESFTTDGKDNTIGSKGWCQIAYWELAHRVGEFFHARTKAVNIYTDGIVDSGGDSMCLRDLTPDGKQVSSEVVNTRKKVGLGVTLSLESGDVWIYNRGNSAVFVDSPTLAERLDRVCKVMPGCCLKAFETNRAQWLSMRQPGHHHMGPIDWFSLKISFAKGWGHSYTRQDIMGCPCWVEVHFSHLR</sequence>
<dbReference type="Pfam" id="PF03166">
    <property type="entry name" value="MH2"/>
    <property type="match status" value="1"/>
</dbReference>
<dbReference type="GO" id="GO:0071144">
    <property type="term" value="C:heteromeric SMAD protein complex"/>
    <property type="evidence" value="ECO:0007669"/>
    <property type="project" value="TreeGrafter"/>
</dbReference>
<evidence type="ECO:0000256" key="6">
    <source>
        <dbReference type="ARBA" id="ARBA00023242"/>
    </source>
</evidence>
<evidence type="ECO:0000256" key="1">
    <source>
        <dbReference type="ARBA" id="ARBA00005545"/>
    </source>
</evidence>
<dbReference type="PANTHER" id="PTHR13703:SF54">
    <property type="entry name" value="MOTHERS AGAINST DECAPENTAPLEGIC HOMOLOG"/>
    <property type="match status" value="1"/>
</dbReference>
<dbReference type="GO" id="GO:0009791">
    <property type="term" value="P:post-embryonic development"/>
    <property type="evidence" value="ECO:0007669"/>
    <property type="project" value="UniProtKB-ARBA"/>
</dbReference>
<dbReference type="Gene3D" id="3.90.520.10">
    <property type="entry name" value="SMAD MH1 domain"/>
    <property type="match status" value="1"/>
</dbReference>
<reference evidence="12" key="1">
    <citation type="submission" date="2025-08" db="UniProtKB">
        <authorList>
            <consortium name="RefSeq"/>
        </authorList>
    </citation>
    <scope>IDENTIFICATION</scope>
    <source>
        <strain evidence="12">14028-0561.14</strain>
        <tissue evidence="12">Whole fly</tissue>
    </source>
</reference>
<feature type="compositionally biased region" description="Pro residues" evidence="8">
    <location>
        <begin position="27"/>
        <end position="41"/>
    </location>
</feature>
<accession>A0A6P4I0V3</accession>
<dbReference type="OrthoDB" id="5946219at2759"/>
<dbReference type="GO" id="GO:0140416">
    <property type="term" value="F:transcription regulator inhibitor activity"/>
    <property type="evidence" value="ECO:0007669"/>
    <property type="project" value="TreeGrafter"/>
</dbReference>
<keyword evidence="3" id="KW-0862">Zinc</keyword>
<feature type="region of interest" description="Disordered" evidence="8">
    <location>
        <begin position="15"/>
        <end position="80"/>
    </location>
</feature>
<dbReference type="PROSITE" id="PS51076">
    <property type="entry name" value="MH2"/>
    <property type="match status" value="1"/>
</dbReference>
<dbReference type="CDD" id="cd10489">
    <property type="entry name" value="MH1_SMAD_6_7"/>
    <property type="match status" value="1"/>
</dbReference>
<evidence type="ECO:0000256" key="5">
    <source>
        <dbReference type="ARBA" id="ARBA00023163"/>
    </source>
</evidence>
<feature type="region of interest" description="Disordered" evidence="8">
    <location>
        <begin position="156"/>
        <end position="180"/>
    </location>
</feature>
<dbReference type="GO" id="GO:0009653">
    <property type="term" value="P:anatomical structure morphogenesis"/>
    <property type="evidence" value="ECO:0007669"/>
    <property type="project" value="TreeGrafter"/>
</dbReference>
<feature type="region of interest" description="Disordered" evidence="8">
    <location>
        <begin position="361"/>
        <end position="381"/>
    </location>
</feature>
<feature type="domain" description="MH2" evidence="10">
    <location>
        <begin position="433"/>
        <end position="601"/>
    </location>
</feature>
<dbReference type="GO" id="GO:0005737">
    <property type="term" value="C:cytoplasm"/>
    <property type="evidence" value="ECO:0007669"/>
    <property type="project" value="UniProtKB-SubCell"/>
</dbReference>
<evidence type="ECO:0000313" key="12">
    <source>
        <dbReference type="RefSeq" id="XP_017017659.1"/>
    </source>
</evidence>
<dbReference type="InterPro" id="IPR013790">
    <property type="entry name" value="Dwarfin"/>
</dbReference>
<dbReference type="GO" id="GO:0050793">
    <property type="term" value="P:regulation of developmental process"/>
    <property type="evidence" value="ECO:0007669"/>
    <property type="project" value="UniProtKB-ARBA"/>
</dbReference>
<dbReference type="GO" id="GO:0030154">
    <property type="term" value="P:cell differentiation"/>
    <property type="evidence" value="ECO:0007669"/>
    <property type="project" value="TreeGrafter"/>
</dbReference>
<name>A0A6P4I0V3_DROKI</name>
<dbReference type="SMART" id="SM00523">
    <property type="entry name" value="DWA"/>
    <property type="match status" value="1"/>
</dbReference>
<evidence type="ECO:0000256" key="2">
    <source>
        <dbReference type="ARBA" id="ARBA00022723"/>
    </source>
</evidence>
<keyword evidence="4 7" id="KW-0805">Transcription regulation</keyword>
<evidence type="ECO:0000256" key="3">
    <source>
        <dbReference type="ARBA" id="ARBA00022833"/>
    </source>
</evidence>
<evidence type="ECO:0000259" key="9">
    <source>
        <dbReference type="PROSITE" id="PS51075"/>
    </source>
</evidence>
<dbReference type="AlphaFoldDB" id="A0A6P4I0V3"/>
<dbReference type="PANTHER" id="PTHR13703">
    <property type="entry name" value="SMAD"/>
    <property type="match status" value="1"/>
</dbReference>
<feature type="compositionally biased region" description="Polar residues" evidence="8">
    <location>
        <begin position="213"/>
        <end position="229"/>
    </location>
</feature>
<dbReference type="RefSeq" id="XP_017017659.1">
    <property type="nucleotide sequence ID" value="XM_017162170.2"/>
</dbReference>
<evidence type="ECO:0000256" key="7">
    <source>
        <dbReference type="RuleBase" id="RU361195"/>
    </source>
</evidence>
<dbReference type="GO" id="GO:0051239">
    <property type="term" value="P:regulation of multicellular organismal process"/>
    <property type="evidence" value="ECO:0007669"/>
    <property type="project" value="UniProtKB-ARBA"/>
</dbReference>
<dbReference type="GO" id="GO:0006357">
    <property type="term" value="P:regulation of transcription by RNA polymerase II"/>
    <property type="evidence" value="ECO:0007669"/>
    <property type="project" value="TreeGrafter"/>
</dbReference>
<dbReference type="InterPro" id="IPR036578">
    <property type="entry name" value="SMAD_MH1_sf"/>
</dbReference>
<dbReference type="GO" id="GO:0060395">
    <property type="term" value="P:SMAD protein signal transduction"/>
    <property type="evidence" value="ECO:0007669"/>
    <property type="project" value="TreeGrafter"/>
</dbReference>
<dbReference type="InterPro" id="IPR001132">
    <property type="entry name" value="SMAD_dom_Dwarfin-type"/>
</dbReference>
<feature type="compositionally biased region" description="Basic residues" evidence="8">
    <location>
        <begin position="42"/>
        <end position="51"/>
    </location>
</feature>
<dbReference type="PROSITE" id="PS51075">
    <property type="entry name" value="MH1"/>
    <property type="match status" value="1"/>
</dbReference>
<comment type="subcellular location">
    <subcellularLocation>
        <location evidence="7">Cytoplasm</location>
    </subcellularLocation>
    <subcellularLocation>
        <location evidence="7">Nucleus</location>
    </subcellularLocation>
</comment>
<feature type="region of interest" description="Disordered" evidence="8">
    <location>
        <begin position="202"/>
        <end position="240"/>
    </location>
</feature>
<dbReference type="Proteomes" id="UP001652661">
    <property type="component" value="Chromosome 3R"/>
</dbReference>
<evidence type="ECO:0000259" key="10">
    <source>
        <dbReference type="PROSITE" id="PS51076"/>
    </source>
</evidence>
<comment type="similarity">
    <text evidence="1 7">Belongs to the dwarfin/SMAD family.</text>
</comment>
<proteinExistence type="inferred from homology"/>
<dbReference type="GO" id="GO:0070411">
    <property type="term" value="F:I-SMAD binding"/>
    <property type="evidence" value="ECO:0007669"/>
    <property type="project" value="TreeGrafter"/>
</dbReference>
<dbReference type="SUPFAM" id="SSF56366">
    <property type="entry name" value="SMAD MH1 domain"/>
    <property type="match status" value="1"/>
</dbReference>
<evidence type="ECO:0000256" key="4">
    <source>
        <dbReference type="ARBA" id="ARBA00023015"/>
    </source>
</evidence>
<feature type="region of interest" description="Disordered" evidence="8">
    <location>
        <begin position="92"/>
        <end position="120"/>
    </location>
</feature>
<evidence type="ECO:0000313" key="11">
    <source>
        <dbReference type="Proteomes" id="UP001652661"/>
    </source>
</evidence>
<dbReference type="InterPro" id="IPR013019">
    <property type="entry name" value="MAD_homology_MH1"/>
</dbReference>